<organism evidence="2 3">
    <name type="scientific">Fusarium longipes</name>
    <dbReference type="NCBI Taxonomy" id="694270"/>
    <lineage>
        <taxon>Eukaryota</taxon>
        <taxon>Fungi</taxon>
        <taxon>Dikarya</taxon>
        <taxon>Ascomycota</taxon>
        <taxon>Pezizomycotina</taxon>
        <taxon>Sordariomycetes</taxon>
        <taxon>Hypocreomycetidae</taxon>
        <taxon>Hypocreales</taxon>
        <taxon>Nectriaceae</taxon>
        <taxon>Fusarium</taxon>
    </lineage>
</organism>
<evidence type="ECO:0000313" key="2">
    <source>
        <dbReference type="EMBL" id="RGP78294.1"/>
    </source>
</evidence>
<dbReference type="Proteomes" id="UP000266234">
    <property type="component" value="Unassembled WGS sequence"/>
</dbReference>
<comment type="caution">
    <text evidence="2">The sequence shown here is derived from an EMBL/GenBank/DDBJ whole genome shotgun (WGS) entry which is preliminary data.</text>
</comment>
<proteinExistence type="predicted"/>
<dbReference type="AlphaFoldDB" id="A0A395T0L4"/>
<evidence type="ECO:0000256" key="1">
    <source>
        <dbReference type="SAM" id="MobiDB-lite"/>
    </source>
</evidence>
<name>A0A395T0L4_9HYPO</name>
<sequence length="329" mass="38045">MADDEPISFDEHGDFDEFRAYITTPDVTAEQLRPRLVHPEADDDDAVHIEIHIGKTAQELIQHHRDTTPITRNSKIHPRLFIVVDTNDLDNRGVLLVALDEYHGFNDAVRGPIEDKRDELMSLSISNDDWYTARQISDEDKPEAVPKKYFVVYNLLSDQEAFDEAFEKLNNGLSEVNVRDDENDENMETDGDSGNEEGEGDDDTNEQDDNGGDDEWEDEEENEDEEMDEEEDEDEEGWDHYYKAFKPEVQTLSNVKDTHRNRATENNQDPNMFAIIDAEYESQGTLIMRVSPEEDSFRCKGHVSGEILRWIFINFMSWEEAKAFVARLN</sequence>
<feature type="compositionally biased region" description="Acidic residues" evidence="1">
    <location>
        <begin position="181"/>
        <end position="236"/>
    </location>
</feature>
<gene>
    <name evidence="2" type="ORF">FLONG3_3609</name>
</gene>
<feature type="region of interest" description="Disordered" evidence="1">
    <location>
        <begin position="173"/>
        <end position="236"/>
    </location>
</feature>
<protein>
    <submittedName>
        <fullName evidence="2">Uncharacterized protein</fullName>
    </submittedName>
</protein>
<reference evidence="2 3" key="1">
    <citation type="journal article" date="2018" name="PLoS Pathog.">
        <title>Evolution of structural diversity of trichothecenes, a family of toxins produced by plant pathogenic and entomopathogenic fungi.</title>
        <authorList>
            <person name="Proctor R.H."/>
            <person name="McCormick S.P."/>
            <person name="Kim H.S."/>
            <person name="Cardoza R.E."/>
            <person name="Stanley A.M."/>
            <person name="Lindo L."/>
            <person name="Kelly A."/>
            <person name="Brown D.W."/>
            <person name="Lee T."/>
            <person name="Vaughan M.M."/>
            <person name="Alexander N.J."/>
            <person name="Busman M."/>
            <person name="Gutierrez S."/>
        </authorList>
    </citation>
    <scope>NUCLEOTIDE SEQUENCE [LARGE SCALE GENOMIC DNA]</scope>
    <source>
        <strain evidence="2 3">NRRL 20695</strain>
    </source>
</reference>
<accession>A0A395T0L4</accession>
<dbReference type="EMBL" id="PXOG01000071">
    <property type="protein sequence ID" value="RGP78294.1"/>
    <property type="molecule type" value="Genomic_DNA"/>
</dbReference>
<dbReference type="OrthoDB" id="4864163at2759"/>
<keyword evidence="3" id="KW-1185">Reference proteome</keyword>
<evidence type="ECO:0000313" key="3">
    <source>
        <dbReference type="Proteomes" id="UP000266234"/>
    </source>
</evidence>